<reference evidence="1" key="1">
    <citation type="submission" date="2022-11" db="EMBL/GenBank/DDBJ databases">
        <title>Centuries of genome instability and evolution in soft-shell clam transmissible cancer (bioRxiv).</title>
        <authorList>
            <person name="Hart S.F.M."/>
            <person name="Yonemitsu M.A."/>
            <person name="Giersch R.M."/>
            <person name="Beal B.F."/>
            <person name="Arriagada G."/>
            <person name="Davis B.W."/>
            <person name="Ostrander E.A."/>
            <person name="Goff S.P."/>
            <person name="Metzger M.J."/>
        </authorList>
    </citation>
    <scope>NUCLEOTIDE SEQUENCE</scope>
    <source>
        <strain evidence="1">MELC-2E11</strain>
        <tissue evidence="1">Siphon/mantle</tissue>
    </source>
</reference>
<dbReference type="SMART" id="SM00209">
    <property type="entry name" value="TSP1"/>
    <property type="match status" value="1"/>
</dbReference>
<accession>A0ABY7GBM1</accession>
<feature type="non-terminal residue" evidence="1">
    <location>
        <position position="1"/>
    </location>
</feature>
<keyword evidence="2" id="KW-1185">Reference proteome</keyword>
<dbReference type="InterPro" id="IPR036116">
    <property type="entry name" value="FN3_sf"/>
</dbReference>
<gene>
    <name evidence="1" type="ORF">MAR_034349</name>
</gene>
<dbReference type="PANTHER" id="PTHR16897">
    <property type="entry name" value="OS10G0105400 PROTEIN"/>
    <property type="match status" value="1"/>
</dbReference>
<organism evidence="1 2">
    <name type="scientific">Mya arenaria</name>
    <name type="common">Soft-shell clam</name>
    <dbReference type="NCBI Taxonomy" id="6604"/>
    <lineage>
        <taxon>Eukaryota</taxon>
        <taxon>Metazoa</taxon>
        <taxon>Spiralia</taxon>
        <taxon>Lophotrochozoa</taxon>
        <taxon>Mollusca</taxon>
        <taxon>Bivalvia</taxon>
        <taxon>Autobranchia</taxon>
        <taxon>Heteroconchia</taxon>
        <taxon>Euheterodonta</taxon>
        <taxon>Imparidentia</taxon>
        <taxon>Neoheterodontei</taxon>
        <taxon>Myida</taxon>
        <taxon>Myoidea</taxon>
        <taxon>Myidae</taxon>
        <taxon>Mya</taxon>
    </lineage>
</organism>
<proteinExistence type="predicted"/>
<dbReference type="PANTHER" id="PTHR16897:SF2">
    <property type="entry name" value="OS03G0226600 PROTEIN"/>
    <property type="match status" value="1"/>
</dbReference>
<dbReference type="Gene3D" id="2.60.40.10">
    <property type="entry name" value="Immunoglobulins"/>
    <property type="match status" value="1"/>
</dbReference>
<sequence>TLSSPPNIDPLLAVFHFDNIDRTKAYVQAGCPGEICEFFPWESWSKCSTTCGVGSRKRFRHICCKGSLRDDRAACYSDCGKDVNDQSLYYDYSACNNLCFNGGTVLTNRCDCPVTHYGSCCESGPEDSPDIDYTSDDSILVHWHGFIDHESGIKLYRVGLSDRCLSSKDLYNFTEVPSISILMERPFSEESVRIPTTFTGKRFLTVIALNNAMEPSKPVCSDGITRDLSPSEFRNMTLQHGQLSESLICLHGEVYLMQTNMQRAKLHNTSVCRSICAADLESHKVTEIFQIDEIKEKDEDISSFLCEHLPLYTNDTIIYLPNDNIFITWDIEEDGSQIQDFFVGLGFNPTEIESPSIVAYQSTHKKNYFRRKHEGIGSDELFFIFVKVINKAGLERISTIGPVLIDQTPPLNRTLPQVIVESEHIVFGWDSSTFYDEEQTAQIDQIYFQIAHNGIAATLFLEWRLDSSAPCPSYSGGCFRYPLRRLQLQDTDNYLEFYINMHVYNNAGHYLSVASQPFQLPSRYPPGQTVIFDIDPAVNNSIMDVDVHFTKEVLCASWKSSLHHENLALELGVGLSNTTDDVVKFQYISNINTYCINSTFIRPNIKYVFLLRTSGTGGVSVSFSDGIMVLDEIETTHSLSVNIGYDCLNQVGNTYDVTSANNSARMTIKESLHVGQRYIINTPYKVIVSSDDGIVSTEGNDTFIRPFVNRPALVIKVVHSAFVRDVFGLQLILCPVQNVLLQTERLVVTWKFVDSKLASLYKNVELAFSVGVSERNSIAGRNRTFVVPYQPPIDNNYSILEEYYFLTNQKYVAEVRICSKLECMKPVQSSEFSIERLNPVLQITEASLLIGDMCIRVKLQWSIEDKDIDIVFYQWTLAQDVEGQKTLLSWKSIPDDSLGITVEDCVVLPVHGHISSYACIKAYSVSGQLIRSCKKLAMLDFGTYDANAVYDFDTRSESWTQIQSIIHSSNVGDMYTFLHDNELDFGTSNLRPAAAVMHANERNVSWYLMTSRHVPYDCDTDVSCLKEMVTSDGFAIFEETDVFLHATFYLCVSSNTTVVERERYTESLDEIKSCSDGFILDNTAPIPGKIDIQNVNGYITDIEHAVITWDTFYKEEGASLLGYPDDMQHYSIGVGYSPNRDDIISFRNKGRETAVMLSLAGIADGTSVYFTVHGSDYFGLSSEVVSTALVTDTSPPTEGKIHIEQKLAYYSSDTISIRLVGFHDDHSGISYFNVGIGSSNTMVDTLSMTKYYSDTVNIDLHDSNILEGHQYFILVQAINRADIPSAIVSKQFILDRTPPIGGHVLDGNWESKVDLDYQSDIYTIHANWKDFSDIESDIDYFNVGLGTDHYATDVQELTNVGLKQDVLWNGPFIPGEKYYTTVESCNKAGLCTQRSSDGIILDNSPPIMGRVQAGSGIHHSRYLPLNTSLKLQWAGFEDPQSDIDHFEVCLGRQKNMCDIVPSFNALLHSYMIKSNISLPIKTPIFATVWAFNGVGMNVSSASDAILVDVTAPYNNIKPSIMLDYNTVKDKTAQWEKSIIEVFWEFLDDESPIFNHELSLFTHHEGHTPVEKVHLGSEKHYTINLDGKNWLHNGDIYFVVITSCNAAGLCSTERTNDILIDSTPPHQGGLKPQMLWENYRDTNGLHSNVSLTWYGFYDQESGIERYYVTVSRYFSKQELSGGVLIQNHDNTSEEQHGNFTLTEALKPDDLIIVSVWTANSVGLNSSVARVSLFALSSENSPVIENQRGILELEKHSCDVHFCNKDCTCAVVGKPCIEAETNMTCVEIDAFNTTDIDLTRFAVFGGLQFKPLTLTASSACLAGHWTQVEHSRNVTGIHRFEWSIGIHNQPHGEGIFDLQKEFPWVDIGLRQEFVHCLPINRSLIHGELYDIYVKTWYGPSEFAIFTSKSIKVDQTPPSVLRGRYIIEGMQNCATDLDFIDWTDEISACWSGVFSEQQSDIQHYLVALGTSPNVDDVFASQHMGLKTKISIVNLTLEHAVRYYFTVTAVNTAWLHTSVSSDGFIVDTTPPSDGVVFNTITHKNVAYQSSVTSLGLSWHGFQDHCSGIQSYYAAVVEKQEPPYSSTNFTQVYLKTTVTFKDLDLTPGSVYYGVVKAIDAAGHESDFIASPGVIIDPSPPKGYSCDQFEDTGVIEFLDDSKDNWTKTIFAQLDKDAVYRIEGSIENAFVDSVILQINRFITRIHTVLNHQQVTEFSYTFVSNQRVAHNITLSVDNHNNINNILGTIVLQKCSSIIENKTKALHVRQIRHDSVGVTAMIQDKESDLKMVQIGAGTTPGGFQIQPLSPIHVDIMSGIIKGHLVHAMKLYTTVIAENHAGLASVFQLTEPIIIDHTSPIITDVEALATVVYVNESGEIALRVQVNATWNVVDDESDIKHCTCCIGMFPNKNNVQDQWFADTLSSCESNLLQLNHGDKVYVNINCVNYVELATTTSIASNTVSMDFITSNQATVNILPANEGLISSIPLTVGPTKLQSNTSMVQISWSGFEDISGIDFYEYCISDERNATIVDWTNVHLKTVATTRGLTLHNTETLNVSVRATNTGHYRSEAVNASLFTISQPPALSGSPMLTSRNKHLIHIDWEQAFDTLPEIPVLYSLVVGSKEGFTDILDISYYTGHTYDIVAPSSTLISPKISELFFTITCAYPTGISSVYRTIFTM</sequence>
<protein>
    <submittedName>
        <fullName evidence="1">Uncharacterized protein</fullName>
    </submittedName>
</protein>
<dbReference type="InterPro" id="IPR000884">
    <property type="entry name" value="TSP1_rpt"/>
</dbReference>
<dbReference type="EMBL" id="CP111028">
    <property type="protein sequence ID" value="WAR31807.1"/>
    <property type="molecule type" value="Genomic_DNA"/>
</dbReference>
<name>A0ABY7GBM1_MYAAR</name>
<evidence type="ECO:0000313" key="1">
    <source>
        <dbReference type="EMBL" id="WAR31807.1"/>
    </source>
</evidence>
<dbReference type="SUPFAM" id="SSF49265">
    <property type="entry name" value="Fibronectin type III"/>
    <property type="match status" value="1"/>
</dbReference>
<dbReference type="Proteomes" id="UP001164746">
    <property type="component" value="Chromosome 17"/>
</dbReference>
<evidence type="ECO:0000313" key="2">
    <source>
        <dbReference type="Proteomes" id="UP001164746"/>
    </source>
</evidence>
<dbReference type="InterPro" id="IPR013783">
    <property type="entry name" value="Ig-like_fold"/>
</dbReference>
<dbReference type="PROSITE" id="PS50092">
    <property type="entry name" value="TSP1"/>
    <property type="match status" value="1"/>
</dbReference>